<dbReference type="Proteomes" id="UP001214441">
    <property type="component" value="Unassembled WGS sequence"/>
</dbReference>
<organism evidence="1 2">
    <name type="scientific">Streptomyces iconiensis</name>
    <dbReference type="NCBI Taxonomy" id="1384038"/>
    <lineage>
        <taxon>Bacteria</taxon>
        <taxon>Bacillati</taxon>
        <taxon>Actinomycetota</taxon>
        <taxon>Actinomycetes</taxon>
        <taxon>Kitasatosporales</taxon>
        <taxon>Streptomycetaceae</taxon>
        <taxon>Streptomyces</taxon>
    </lineage>
</organism>
<dbReference type="EMBL" id="JANCPR020000008">
    <property type="protein sequence ID" value="MDJ1132432.1"/>
    <property type="molecule type" value="Genomic_DNA"/>
</dbReference>
<proteinExistence type="predicted"/>
<evidence type="ECO:0000313" key="1">
    <source>
        <dbReference type="EMBL" id="MDJ1132432.1"/>
    </source>
</evidence>
<keyword evidence="2" id="KW-1185">Reference proteome</keyword>
<accession>A0ABT6ZU96</accession>
<name>A0ABT6ZU96_9ACTN</name>
<sequence length="183" mass="19620">MDRAQAYAALGRAIRDDRIKKGFSSMEKLSQRIRENGHKVSARTIGAIERGDVPELDDKFPSTELIVAALGWKPGWVDRILAGEDPAAVLTSAKSADLGSTTARLTRAGLLEMLPAVYAFSRGVVALGGDPHLRDEFDRLADQLVASLPSARSYGLAAYRPHAEGEGAAVDDAHRIARALDGE</sequence>
<comment type="caution">
    <text evidence="1">The sequence shown here is derived from an EMBL/GenBank/DDBJ whole genome shotgun (WGS) entry which is preliminary data.</text>
</comment>
<evidence type="ECO:0008006" key="3">
    <source>
        <dbReference type="Google" id="ProtNLM"/>
    </source>
</evidence>
<evidence type="ECO:0000313" key="2">
    <source>
        <dbReference type="Proteomes" id="UP001214441"/>
    </source>
</evidence>
<reference evidence="1 2" key="1">
    <citation type="submission" date="2023-05" db="EMBL/GenBank/DDBJ databases">
        <title>Streptantibioticus silvisoli sp. nov., acidotolerant actinomycetes 1 from pine litter.</title>
        <authorList>
            <person name="Swiecimska M."/>
            <person name="Golinska P."/>
            <person name="Sangal V."/>
            <person name="Wachnowicz B."/>
            <person name="Goodfellow M."/>
        </authorList>
    </citation>
    <scope>NUCLEOTIDE SEQUENCE [LARGE SCALE GENOMIC DNA]</scope>
    <source>
        <strain evidence="1 2">DSM 42109</strain>
    </source>
</reference>
<dbReference type="RefSeq" id="WP_274038967.1">
    <property type="nucleotide sequence ID" value="NZ_JANCPR020000008.1"/>
</dbReference>
<gene>
    <name evidence="1" type="ORF">NMN56_010820</name>
</gene>
<protein>
    <recommendedName>
        <fullName evidence="3">HTH cro/C1-type domain-containing protein</fullName>
    </recommendedName>
</protein>